<feature type="compositionally biased region" description="Basic residues" evidence="1">
    <location>
        <begin position="139"/>
        <end position="152"/>
    </location>
</feature>
<dbReference type="EMBL" id="HBHW01041051">
    <property type="protein sequence ID" value="CAE0063498.1"/>
    <property type="molecule type" value="Transcribed_RNA"/>
</dbReference>
<accession>A0A7S3EM74</accession>
<feature type="region of interest" description="Disordered" evidence="1">
    <location>
        <begin position="124"/>
        <end position="164"/>
    </location>
</feature>
<sequence>MGLFGSEVFEDQDSIASGELRGKGGEQRVGFLSVGELRTMALARARARKWCDLTFRTLTSLSGVPLAKMPAVEPLGGMAKEMRKLSVVEMRQKGMEKNVHITNRDSLVSALAGAQIPASENTRIPIVPGRIPSTPSSKTSRRGKKSIRKLTKTRSSPAESGDGVRELTEKLKTGLDLNVAEDKQDQENPEIIMCRNWLSWYFTCEQQQFRKRRDEFSTVLFTIFDYNVTGSNLGDRVSLEWNKRFNTTAGMTHF</sequence>
<evidence type="ECO:0000256" key="1">
    <source>
        <dbReference type="SAM" id="MobiDB-lite"/>
    </source>
</evidence>
<dbReference type="AlphaFoldDB" id="A0A7S3EM74"/>
<name>A0A7S3EM74_9RHOD</name>
<reference evidence="2" key="1">
    <citation type="submission" date="2021-01" db="EMBL/GenBank/DDBJ databases">
        <authorList>
            <person name="Corre E."/>
            <person name="Pelletier E."/>
            <person name="Niang G."/>
            <person name="Scheremetjew M."/>
            <person name="Finn R."/>
            <person name="Kale V."/>
            <person name="Holt S."/>
            <person name="Cochrane G."/>
            <person name="Meng A."/>
            <person name="Brown T."/>
            <person name="Cohen L."/>
        </authorList>
    </citation>
    <scope>NUCLEOTIDE SEQUENCE</scope>
    <source>
        <strain evidence="2">CCMP 769</strain>
    </source>
</reference>
<evidence type="ECO:0000313" key="2">
    <source>
        <dbReference type="EMBL" id="CAE0063498.1"/>
    </source>
</evidence>
<protein>
    <submittedName>
        <fullName evidence="2">Uncharacterized protein</fullName>
    </submittedName>
</protein>
<proteinExistence type="predicted"/>
<gene>
    <name evidence="2" type="ORF">RMAR00112_LOCUS31570</name>
</gene>
<organism evidence="2">
    <name type="scientific">Rhodosorus marinus</name>
    <dbReference type="NCBI Taxonomy" id="101924"/>
    <lineage>
        <taxon>Eukaryota</taxon>
        <taxon>Rhodophyta</taxon>
        <taxon>Stylonematophyceae</taxon>
        <taxon>Stylonematales</taxon>
        <taxon>Stylonemataceae</taxon>
        <taxon>Rhodosorus</taxon>
    </lineage>
</organism>